<dbReference type="SUPFAM" id="SSF52540">
    <property type="entry name" value="P-loop containing nucleoside triphosphate hydrolases"/>
    <property type="match status" value="6"/>
</dbReference>
<evidence type="ECO:0000313" key="11">
    <source>
        <dbReference type="EMBL" id="KAJ1918062.1"/>
    </source>
</evidence>
<feature type="compositionally biased region" description="Basic and acidic residues" evidence="9">
    <location>
        <begin position="5461"/>
        <end position="5484"/>
    </location>
</feature>
<feature type="compositionally biased region" description="Basic and acidic residues" evidence="9">
    <location>
        <begin position="5739"/>
        <end position="5753"/>
    </location>
</feature>
<evidence type="ECO:0000256" key="5">
    <source>
        <dbReference type="ARBA" id="ARBA00022741"/>
    </source>
</evidence>
<keyword evidence="8" id="KW-0539">Nucleus</keyword>
<dbReference type="InterPro" id="IPR041190">
    <property type="entry name" value="Midasin_AAA_lid_5"/>
</dbReference>
<dbReference type="GO" id="GO:0005654">
    <property type="term" value="C:nucleoplasm"/>
    <property type="evidence" value="ECO:0007669"/>
    <property type="project" value="UniProtKB-SubCell"/>
</dbReference>
<dbReference type="PANTHER" id="PTHR48103:SF2">
    <property type="entry name" value="MIDASIN"/>
    <property type="match status" value="1"/>
</dbReference>
<dbReference type="Pfam" id="PF07728">
    <property type="entry name" value="AAA_5"/>
    <property type="match status" value="8"/>
</dbReference>
<dbReference type="PROSITE" id="PS50234">
    <property type="entry name" value="VWFA"/>
    <property type="match status" value="1"/>
</dbReference>
<feature type="compositionally biased region" description="Low complexity" evidence="9">
    <location>
        <begin position="4800"/>
        <end position="4816"/>
    </location>
</feature>
<dbReference type="Pfam" id="PF17867">
    <property type="entry name" value="AAA_lid_7"/>
    <property type="match status" value="3"/>
</dbReference>
<dbReference type="PANTHER" id="PTHR48103">
    <property type="entry name" value="MIDASIN-RELATED"/>
    <property type="match status" value="1"/>
</dbReference>
<keyword evidence="5" id="KW-0547">Nucleotide-binding</keyword>
<dbReference type="FunFam" id="3.40.50.300:FF:000582">
    <property type="entry name" value="Midasin"/>
    <property type="match status" value="1"/>
</dbReference>
<dbReference type="OrthoDB" id="5186at2759"/>
<feature type="region of interest" description="Disordered" evidence="9">
    <location>
        <begin position="961"/>
        <end position="1014"/>
    </location>
</feature>
<dbReference type="Proteomes" id="UP001150538">
    <property type="component" value="Unassembled WGS sequence"/>
</dbReference>
<feature type="region of interest" description="Disordered" evidence="9">
    <location>
        <begin position="5192"/>
        <end position="5213"/>
    </location>
</feature>
<feature type="compositionally biased region" description="Acidic residues" evidence="9">
    <location>
        <begin position="5592"/>
        <end position="5621"/>
    </location>
</feature>
<dbReference type="GO" id="GO:0000027">
    <property type="term" value="P:ribosomal large subunit assembly"/>
    <property type="evidence" value="ECO:0007669"/>
    <property type="project" value="TreeGrafter"/>
</dbReference>
<dbReference type="InterPro" id="IPR003593">
    <property type="entry name" value="AAA+_ATPase"/>
</dbReference>
<dbReference type="SMART" id="SM00382">
    <property type="entry name" value="AAA"/>
    <property type="match status" value="6"/>
</dbReference>
<feature type="compositionally biased region" description="Polar residues" evidence="9">
    <location>
        <begin position="4589"/>
        <end position="4599"/>
    </location>
</feature>
<evidence type="ECO:0000256" key="8">
    <source>
        <dbReference type="ARBA" id="ARBA00023242"/>
    </source>
</evidence>
<feature type="compositionally biased region" description="Acidic residues" evidence="9">
    <location>
        <begin position="5393"/>
        <end position="5460"/>
    </location>
</feature>
<feature type="region of interest" description="Disordered" evidence="9">
    <location>
        <begin position="5131"/>
        <end position="5160"/>
    </location>
</feature>
<evidence type="ECO:0000256" key="6">
    <source>
        <dbReference type="ARBA" id="ARBA00022840"/>
    </source>
</evidence>
<feature type="compositionally biased region" description="Polar residues" evidence="9">
    <location>
        <begin position="5795"/>
        <end position="5806"/>
    </location>
</feature>
<dbReference type="FunFam" id="3.40.50.300:FF:000142">
    <property type="entry name" value="Midasin"/>
    <property type="match status" value="1"/>
</dbReference>
<dbReference type="FunFam" id="3.40.50.300:FF:000712">
    <property type="entry name" value="Midasin"/>
    <property type="match status" value="1"/>
</dbReference>
<dbReference type="SMART" id="SM00327">
    <property type="entry name" value="VWA"/>
    <property type="match status" value="1"/>
</dbReference>
<dbReference type="GO" id="GO:0030687">
    <property type="term" value="C:preribosome, large subunit precursor"/>
    <property type="evidence" value="ECO:0007669"/>
    <property type="project" value="TreeGrafter"/>
</dbReference>
<evidence type="ECO:0000259" key="10">
    <source>
        <dbReference type="PROSITE" id="PS50234"/>
    </source>
</evidence>
<feature type="compositionally biased region" description="Acidic residues" evidence="9">
    <location>
        <begin position="5536"/>
        <end position="5562"/>
    </location>
</feature>
<dbReference type="PROSITE" id="PS00675">
    <property type="entry name" value="SIGMA54_INTERACT_1"/>
    <property type="match status" value="1"/>
</dbReference>
<feature type="compositionally biased region" description="Basic and acidic residues" evidence="9">
    <location>
        <begin position="5962"/>
        <end position="5972"/>
    </location>
</feature>
<accession>A0A9W7ZX92</accession>
<dbReference type="GO" id="GO:0016887">
    <property type="term" value="F:ATP hydrolysis activity"/>
    <property type="evidence" value="ECO:0007669"/>
    <property type="project" value="InterPro"/>
</dbReference>
<dbReference type="EMBL" id="JANBPU010000054">
    <property type="protein sequence ID" value="KAJ1918062.1"/>
    <property type="molecule type" value="Genomic_DNA"/>
</dbReference>
<gene>
    <name evidence="11" type="primary">MDN1</name>
    <name evidence="11" type="ORF">H4219_002842</name>
</gene>
<dbReference type="CDD" id="cd00009">
    <property type="entry name" value="AAA"/>
    <property type="match status" value="2"/>
</dbReference>
<feature type="compositionally biased region" description="Basic and acidic residues" evidence="9">
    <location>
        <begin position="5852"/>
        <end position="5886"/>
    </location>
</feature>
<feature type="compositionally biased region" description="Basic and acidic residues" evidence="9">
    <location>
        <begin position="974"/>
        <end position="992"/>
    </location>
</feature>
<dbReference type="InterPro" id="IPR027417">
    <property type="entry name" value="P-loop_NTPase"/>
</dbReference>
<feature type="region of interest" description="Disordered" evidence="9">
    <location>
        <begin position="3312"/>
        <end position="3331"/>
    </location>
</feature>
<feature type="region of interest" description="Disordered" evidence="9">
    <location>
        <begin position="360"/>
        <end position="383"/>
    </location>
</feature>
<feature type="compositionally biased region" description="Low complexity" evidence="9">
    <location>
        <begin position="5377"/>
        <end position="5386"/>
    </location>
</feature>
<keyword evidence="7" id="KW-0143">Chaperone</keyword>
<feature type="compositionally biased region" description="Low complexity" evidence="9">
    <location>
        <begin position="5920"/>
        <end position="5937"/>
    </location>
</feature>
<feature type="compositionally biased region" description="Polar residues" evidence="9">
    <location>
        <begin position="5131"/>
        <end position="5143"/>
    </location>
</feature>
<evidence type="ECO:0000313" key="12">
    <source>
        <dbReference type="Proteomes" id="UP001150538"/>
    </source>
</evidence>
<feature type="compositionally biased region" description="Low complexity" evidence="9">
    <location>
        <begin position="6274"/>
        <end position="6291"/>
    </location>
</feature>
<comment type="similarity">
    <text evidence="3">Belongs to the midasin family.</text>
</comment>
<feature type="compositionally biased region" description="Polar residues" evidence="9">
    <location>
        <begin position="5948"/>
        <end position="5961"/>
    </location>
</feature>
<feature type="compositionally biased region" description="Polar residues" evidence="9">
    <location>
        <begin position="5150"/>
        <end position="5159"/>
    </location>
</feature>
<proteinExistence type="inferred from homology"/>
<dbReference type="GO" id="GO:0005730">
    <property type="term" value="C:nucleolus"/>
    <property type="evidence" value="ECO:0007669"/>
    <property type="project" value="UniProtKB-SubCell"/>
</dbReference>
<feature type="region of interest" description="Disordered" evidence="9">
    <location>
        <begin position="642"/>
        <end position="664"/>
    </location>
</feature>
<keyword evidence="6" id="KW-0067">ATP-binding</keyword>
<dbReference type="Gene3D" id="3.40.50.300">
    <property type="entry name" value="P-loop containing nucleotide triphosphate hydrolases"/>
    <property type="match status" value="7"/>
</dbReference>
<feature type="region of interest" description="Disordered" evidence="9">
    <location>
        <begin position="5827"/>
        <end position="5973"/>
    </location>
</feature>
<feature type="compositionally biased region" description="Low complexity" evidence="9">
    <location>
        <begin position="642"/>
        <end position="655"/>
    </location>
</feature>
<protein>
    <recommendedName>
        <fullName evidence="4">Midasin</fullName>
    </recommendedName>
</protein>
<reference evidence="11" key="1">
    <citation type="submission" date="2022-07" db="EMBL/GenBank/DDBJ databases">
        <title>Phylogenomic reconstructions and comparative analyses of Kickxellomycotina fungi.</title>
        <authorList>
            <person name="Reynolds N.K."/>
            <person name="Stajich J.E."/>
            <person name="Barry K."/>
            <person name="Grigoriev I.V."/>
            <person name="Crous P."/>
            <person name="Smith M.E."/>
        </authorList>
    </citation>
    <scope>NUCLEOTIDE SEQUENCE</scope>
    <source>
        <strain evidence="11">NBRC 100468</strain>
    </source>
</reference>
<feature type="compositionally biased region" description="Basic and acidic residues" evidence="9">
    <location>
        <begin position="4817"/>
        <end position="4827"/>
    </location>
</feature>
<feature type="compositionally biased region" description="Basic and acidic residues" evidence="9">
    <location>
        <begin position="5827"/>
        <end position="5842"/>
    </location>
</feature>
<dbReference type="InterPro" id="IPR036465">
    <property type="entry name" value="vWFA_dom_sf"/>
</dbReference>
<dbReference type="InterPro" id="IPR040848">
    <property type="entry name" value="AAA_lid_7"/>
</dbReference>
<comment type="subcellular location">
    <subcellularLocation>
        <location evidence="1">Nucleus</location>
        <location evidence="1">Nucleolus</location>
    </subcellularLocation>
    <subcellularLocation>
        <location evidence="2">Nucleus</location>
        <location evidence="2">Nucleoplasm</location>
    </subcellularLocation>
</comment>
<feature type="compositionally biased region" description="Acidic residues" evidence="9">
    <location>
        <begin position="5644"/>
        <end position="5696"/>
    </location>
</feature>
<evidence type="ECO:0000256" key="4">
    <source>
        <dbReference type="ARBA" id="ARBA00017143"/>
    </source>
</evidence>
<feature type="domain" description="VWFA" evidence="10">
    <location>
        <begin position="6116"/>
        <end position="6307"/>
    </location>
</feature>
<feature type="region of interest" description="Disordered" evidence="9">
    <location>
        <begin position="6274"/>
        <end position="6293"/>
    </location>
</feature>
<feature type="compositionally biased region" description="Basic and acidic residues" evidence="9">
    <location>
        <begin position="5580"/>
        <end position="5591"/>
    </location>
</feature>
<feature type="compositionally biased region" description="Acidic residues" evidence="9">
    <location>
        <begin position="5325"/>
        <end position="5337"/>
    </location>
</feature>
<feature type="compositionally biased region" description="Low complexity" evidence="9">
    <location>
        <begin position="5515"/>
        <end position="5526"/>
    </location>
</feature>
<feature type="compositionally biased region" description="Acidic residues" evidence="9">
    <location>
        <begin position="369"/>
        <end position="378"/>
    </location>
</feature>
<comment type="caution">
    <text evidence="11">The sequence shown here is derived from an EMBL/GenBank/DDBJ whole genome shotgun (WGS) entry which is preliminary data.</text>
</comment>
<name>A0A9W7ZX92_9FUNG</name>
<evidence type="ECO:0000256" key="9">
    <source>
        <dbReference type="SAM" id="MobiDB-lite"/>
    </source>
</evidence>
<feature type="compositionally biased region" description="Basic and acidic residues" evidence="9">
    <location>
        <begin position="5697"/>
        <end position="5710"/>
    </location>
</feature>
<dbReference type="SUPFAM" id="SSF53300">
    <property type="entry name" value="vWA-like"/>
    <property type="match status" value="1"/>
</dbReference>
<evidence type="ECO:0000256" key="1">
    <source>
        <dbReference type="ARBA" id="ARBA00004604"/>
    </source>
</evidence>
<sequence length="6356" mass="710429">MSHEEDLQNNNNNNNNNITKENDKAVTENEETSLNNLPPTLDPFSVNLPEAIKTLIKEIENPQVSSDIALPKQAKRLIKSLKEWLKNPNREQADKVLNWLSALLLIDGFYNNKISKSHILGDQQPPNWIQIEANKSICTKILEIFRPLIIDLVARWVVPEAPIQVFSYLSDNTTSTADSEDDDDQQYIWSKCVAYATGLIISTTPQIKRLVMAFFTKSPAPFSIPTTNNKKKKMMKSNQHIQELLTLYRLLNAIPELLDSTSSKWNWYDYLYAGFNDSDPMVRYLSCECYSLVYGLSEGGKQELLANKFSQDSITTSLDLAKIRVQVLVGEQMRISQMNENMLKKAQEFSGSGKIWIAFTNNNNNNNDNSDDEDDDSNSDGNVIEKVPWVSENNLSDCTVNVSGMLLPRLISNNNHHTTTPTTTANVDNNKLVHTQTTAQNLQKMALASSLSSPILLTGLTGSGKTALIEELARLTGNELITIHLGDQTDSKVLLGTYTTTSQPGNFEWLPGVLASAVKLGKWVVFEDIDLASGEVISVILPLLESGELFIPSRGERIKAHSQFLLFATRSLLPSNRGRGGKAQPRRGVSATTDSMLSSSFWSKIDIEPLKRNELCDVIRGRFESLGPVASTLVDVFMKVSDPSSNSSSSSSTASIVETGDNDGQEMVVENTSTMTSGGGGGGGGGIGRFMSARDLLKWCHRVDHLIRQSSGNGNSSSGSSLAIQTRGSDFYLNEEGRQWLFQEASDVFCGMEPSYPAWLSMLKIIGTALGIPTERVDHFVEREVPNFDRSETRVKIGRCTLLRRSAAKSSQQATAGAERPFAETRHARKLMERIAVSAKLNEPVILVGETGTGKTTVVQRLADLLHQKLVIVNLSQQSDSSDLLGGFKPVDAKTLVVPLKEEFDGLFEKTFSLRSNAAYVESVRTAYGARNWKRLIKLFREACLRAYKLIDKANAAAMKIESTKDSQGSSDVVTKEKGSDKKSPKKERDDTTAADDSSGKPKRQKKSSGKSSRQLKINPEILEFMWKQFERDVISFEAQMEQTDKHLVFSFIEGTLVKAIKQGDWILLDEVNLASPETLESLSGLLQGASRSILLAERGDSKPIPRHPNFRIFACMNPATDVGKRDLPPGLRNRFTEYYVHPPDSNQDDLLALINCYLDRFVRTTPFMSNRVADFYREAKRLSGDHLIVDGAQQRPHYSLRTLSRALTFARDQAPVYSIRRALYDGLYMTFVTQLENESQKKLVAKLQSILFKDDKNINVNQVLSLAPAQPPNPSNSGNSHNNPNPPFIKYGGFWLQTGPIPINSDETKHYILTPSVEYNLHGLARAVMCGLYPVLIQGPTSAGKTSMIEFLAKQTGHKFVRINNHEHTDLQEYLGSYVSQSDGKLVFQEGVLVNALRNGHWLVLDELNLAPTDVLEALNRLLDDNRELFIPETQEVVRPHKHFRLFATQNPAGLYGGRKALSRAFRNRFVELHFGDLPQNELETILTARCEIAPSYAKKLVMVYKKLTEQRQQSRVFEARHGYITLRDMFRWASRGAIGYQELAEHGYMILAERVRNVDEKEVVKKALEDVMRVKIDEADMYSFERLNQLPEYKGYLALKDFANGSGGEQQLPRLAWTHAMRRLFTLVSLCLRHHEPVLLVGETGCGKTTVCQVLSAVRKQCLHMVNCHQNTETSDLLGGQRPLRDRSRIMHEAQQRLIDVLVELGKRLPVVAQIVNEAITQNSGDGDEGASIEELPFDNLKAIWARMVDKKGPTFSSIQELLNNPLDSHQELTSKVNAMVDLLSRSNMLFEWCDGPLVQAMKNGDLFLLDEISLADDSVLERLNSVLEPSKFLMLAEKAGESGGLEVEPILGADGFEFLATMNPGGDYGKRELSPALRNRFTELWVPAISGRSDLEQILSERLTEKLQSVSLPSDHSIPEKSSVSGCVNLVLDFVEWLVKTLVPSVSGGSGSSTKGDEVAALSIISLRDYLAWTDFIACTSHIFGMGQAMAHGGCLVLLDGIGSHAALGGAFSSQNIKQQIKNKCVSKLISMTKSLPGNHNNGDGGIQHSLVGLVDASELIKQNNIQSLGSLIEKKQQSQDGQKTLIGVNPFWVPIGSLKPKRDDFAFQAPTTFDNFVRVLRGLQITKPILLEGSPGVGKTSLISALAKLTGNNLVRINLSDQTDLMDLFGSDLPVEGGAPGEFAWRDAPFLQAMQNGDWVLLDEINLASQSVLEGLNACLDHRGTVYVSELDKYFSRAPDFRLFAAQNPIHQGGGRKGLPKSFINRFTQVYVNALDRDDLLLICTHLYGHAFSNEVIQNVLDFNYAMHERTMSSRQFGRDGSPWEFNLRDVARWLEIASASKRTDGSFPARAVNDGDVTTTKPSRPLLAPIGYFARLMYVDRMRTRQDRDQVVHLYKEIFGEKDIHQLTETPRFSLTKSALQAGHAVMPRQSVSNGPTNSTVNIDILKSQLGPLESVMHCLSMSWMPILVGQSGVGKTTLVRWLAKATGNRLVEFSMNSGVDTLELLGGFEQVDLIRHISRILDLSFQVLQSLEYKITIENSGVAVTKSDSLVSLQKLFSLINSEKSKAPTGELFSLMDDLLSQLRSLSGSIHHSISDEFSNDHDNNSATTGVIHKLENIASQLEMVKDVARKGVTGQFEWVDGALVEALEHGHWLLVDRANLCNPSVLDRLNGLLEPKGVLIMNERGMVNGKVKIIKPHPNFRIIMTVDPRAGELSRAMRNRGTEICMLPLQQQQQMNRQQGTGTNNCLLDWYLIAQSNGVNGLGVTKRLLESVKLEETSSKMAAAVVDERYFVMSCRFIAEKLQRGVPLPVVVVDNEDGKSKSFEEGIFSNMLLWLSRLPKINRLDSSDIISLLGQIGLAQFSESDLLLSSGTNDKSDQTTALQDLSQGLLNAIISLASYPGSSVEADKLRVQIEAVNELISSSNQMNDPQYQNLLEEFYALISDHPVTKCLGSCTQSLLCQAGLLSTGTEDIPLDLELCKPISQLLEIADNDDSLKNDVTWKFGRDLQKALFQLLLLLIQRNCFKKKSESKDILPTKGSHLETPKSMSHLRQAYLYYATEGQRMTSTQLSHSILASVYPMLESVNDLVDWWQSVLVGLAQDAHHYPQVTTDQVLLKVTSSIQALITYRGQIWNILKQSSGSNVNVSNMSANSEWIQKTIKYIHEALHSSGLLSLLESNGDSVVDAKPLDNAIYHVDNVCSQMDQTGLFVSRAIWKNSHPVTLSDPELRDLEQRLLDISKDLNTLDNEDGDEKKEWQNWITEGLATIYTLADQGKQERIQGHVANTYYSDRARLVKALSLLVDNMESKKDSTSNKKPHSPNEDYQDTQIQLSATPHSFVEHVSVLKIQSFITQLLSLITNLPDVGSDCQISNEELSVYGQICDNITKRVLTTLGSVKLDINIVRSSLKDQIITATRLLYNFQRLSWLLEGYQSRTFNATDSDRIWHFIRQVKAIITDLIAPLHNILWQPFPELTVDGSPIIETESATRSNAMAISYIPPSGSSSAIETATLTPLMWSLAIASKNVPLHGRLDLFTNNQELLIACVKKISSPSAVEYQGHQQMSCVQQGNTEDVPSFVLGVLNSCSEAMGHITHLLWIVSTIASVDNIKLKNTLHTATKTLSNMICIVSSRNGLRSDDGQLSNACKEWAISVEQALAILPSNSSSAILRAIREAFKSAFNLIRELFVDEGLCQAAAVTAWIKKKPRLNTASARVSINTSLMMIVALVPETPIDPAIRSQAQWNLFKDQLSELKSDKLAHELIERYRTGNDSSNDKIRRLDEQISYKVQEISKAEIEVVYRPSSQTSVLAKKIKSRNDGGRSFNVLWKEMRMLVDGPLAFTKVSELFELATATTATSASPIVRFISREQAIQRSLAQAIQRVEHHYYDGYRDIAQVWITWLQKFRQGLQKLGFAAQQTMVHNDPVSERVFRSVTEWLPRYPYSLGLFSLQDSTNNGDDDSWMKLTDLQTLVAIKHALTTSKSSAGTPTSMVTLYTRFLILLLKHVQQIAYTIGYLSPEIVIGIDNILSEMFNIWHWAEEQRKKKEAEESSLYKTRDYENEDMSDAAIAERELMELFPSYEDSFDDVADVDELNCSDKKTGANEGSQAKKKKGGVPGVINPDVLTELVKTHQDMISLLSSGPITSSQLSGQERRDSLKTLVRETQNVCSLIFSALDNTDIGGSGEDGQYLLPMDESTDKQLRISHAIATAINQLESFDNAQSAVDTSYKFAKSKRSINKVTKPYNFYKDPNASECDKLCGVVGPLKKRIAQLLSAWPDHPVLQQIQQLADRILSFSVDSPVARLLTGIEMLFQKSQEWQLYASKDVSIKDELDQISAQIVAWRQVELNTWPHLLKLQEVEAATNSHSWWFNLYSTLVLSEAGAQGHDSTSGGKAVLPSDVVSLIDQFLQMCPVGEFEERLNLISTLHLHRQAKNQLLPLNGESNSNGDGILYAIDNSVRHYSQFIPTLRKHLEMCRAPISKNLAEFVKISTWRDVNPAALKESAQKTHRNLTKYVRKWREILCQPINQIIESDITQYVSNAGESERVFSALTTPKKATKQSKRKSKRSKKPKKDSTGENLEDADDQTGSYPGTASSGLLDVEYKPIPESLKQIVSKGSTAQTVETLAKLDKNLEMLQRRCSKEPTLSNQISWEQYITDRDPASSETGLDKTYASPLMEFGKEIARTIHKFQTMQTPHEIANKAEILLNQQGSNSDENTDPAMKVKKGKRMIQLMANKKSKNDTEDGSTMITEEEAKEAQRQAIKNFWAHQKQVKHKVMVDMLREMKKLGLNPHFSRKANSYTNNKASAAAASSEEQKGKKEDQKSNTQDFVHLTKPAFELNQFNQTLETFCKPFVSVADAGKSQKQPLLKFDHDGLIMARDELLVSDKAFYEIHLLVQRLRASALSPSLIAPQDLTPTQISRIVNMMEHSVHLVSEERRVGVKAISQAGDWIRLVSAVWQSLSIENQHQENANTNNNTATWKSFKAFSDSKHLLDRIEETYNQMILAIELVDQAKGWQSSSTTDDQKLPLLETLRSTQKQLSGLKDRAANLFAKHVLSTRSLQNESFDISEIDFLLNYLPDLNQLYNDLVKGLNDARDSLTRLSAMYPQLLPWFGDLLPMVEFALSKSTNSNGKDSTKPLTTKKEQQGSSPGSNNGYVDELTEQIHRVCHALMVLLQAYFEECSQFRSQTSSSNSSKDNDGQDGSMSEGEIRNRSKHYSRLIQHLQLSKMTQHFHKLTKVISGAATSSISSGHNSSEILEYIKWILSCRAKPLIAQYTLIVQHTLIQYIQHHYRFSYCTSTLLRTFTSVLIKGIRSPAEQQALEEDGEGEEGDEGTGKFESGTGMGEDNTEGAKNVSDEIEDEEQVLGTKDEQQQQQDNNENQPSRNEDAIEMENDFAGELGEADLETDDDDISLPSDSEGEEDDMDEQIGDVDLDDPTAFDEKLWEDDGEDDDEDGKPESKQSEEKQVEQKASQGKKDQDLVANEDDEEGDNPEANQKDGKDSNEMDQEEQQQQPEQQDQNDFNASPPPMADVEDAGEQFELPDDLDFGDDDDNDEGGDNEKKESEDKDDGEDEEGGKQKDEDKDKMEVEDDDKDTKGDEDEMNIDDGQNEDPDNLDPESSKNAVEEEMEDGQPGQDELAPVDDDGNQDGDDEEDLEKDDDGVLESEQLQEQEGGDDDEQAGEDQGQEDNDDDKTKKAQADEKPTSKDTYGIEAEKGLKGSEDSQEESATVDDSDDKKDGAGEDSKEDMNQQQQESMSRSGQRMDNNQQSQQNAANQQQQQQGQQDPNNQETNQDESGSKPENANPIRSLADVVEKWQRRLQIFEREDNVDSDNKMVESDAEDDENDEKPSDLDGNQQREFEFAKDEEKHEAVGLADAKDEEMMQQQGDEWKDAEQQQQNSEEDNVDKMDVEDSMDTNNQDSSNNQNTSSNSQVPKTLDPRLMQSLQDISTENQSTENKGDSPDKEEAATIQRATLESEIKNELLTDSADLQEQDDHIDPHKLRPEEAHGPSLAELREELELLTAQWQEGDKDTQLAIKLWQHYQQATHDLSMMLTEQLRLVLAPTLATQLRGDYRTGKRLNMKKIIPYIASQFKKDKIWLRRTKPSRRQYQVMIAVDDSKSMASSTRTVELAYESLALITSSLNHLEVGQMAIMSFGENVKLLHPFDQPFDNTSGARVLQQFTFDQDRTNVDKLLSTSLDLFEEAKLEASSSQVNPDLWQLQLIISDGICEDHPKLRQMVRAAVEKRVMLVFIVIDQLNKQGDKKTETVTGATGAVGNNNKNSNSKNRSDSIMDIQKVSYDMGEDGQINLKIERYLDTFPFDYYAILRDIQGLPGVLGDTLRQYFALVGSD</sequence>
<dbReference type="Pfam" id="PF17865">
    <property type="entry name" value="AAA_lid_5"/>
    <property type="match status" value="1"/>
</dbReference>
<feature type="compositionally biased region" description="Acidic residues" evidence="9">
    <location>
        <begin position="5487"/>
        <end position="5496"/>
    </location>
</feature>
<evidence type="ECO:0000256" key="7">
    <source>
        <dbReference type="ARBA" id="ARBA00023186"/>
    </source>
</evidence>
<dbReference type="InterPro" id="IPR011704">
    <property type="entry name" value="ATPase_dyneun-rel_AAA"/>
</dbReference>
<feature type="compositionally biased region" description="Acidic residues" evidence="9">
    <location>
        <begin position="5727"/>
        <end position="5738"/>
    </location>
</feature>
<feature type="region of interest" description="Disordered" evidence="9">
    <location>
        <begin position="5322"/>
        <end position="5815"/>
    </location>
</feature>
<evidence type="ECO:0000256" key="3">
    <source>
        <dbReference type="ARBA" id="ARBA00007188"/>
    </source>
</evidence>
<feature type="region of interest" description="Disordered" evidence="9">
    <location>
        <begin position="4552"/>
        <end position="4601"/>
    </location>
</feature>
<feature type="compositionally biased region" description="Basic and acidic residues" evidence="9">
    <location>
        <begin position="5717"/>
        <end position="5726"/>
    </location>
</feature>
<feature type="compositionally biased region" description="Polar residues" evidence="9">
    <location>
        <begin position="5754"/>
        <end position="5769"/>
    </location>
</feature>
<feature type="compositionally biased region" description="Low complexity" evidence="9">
    <location>
        <begin position="5770"/>
        <end position="5794"/>
    </location>
</feature>
<evidence type="ECO:0000256" key="2">
    <source>
        <dbReference type="ARBA" id="ARBA00004642"/>
    </source>
</evidence>
<feature type="compositionally biased region" description="Basic residues" evidence="9">
    <location>
        <begin position="4559"/>
        <end position="4575"/>
    </location>
</feature>
<organism evidence="11 12">
    <name type="scientific">Mycoemilia scoparia</name>
    <dbReference type="NCBI Taxonomy" id="417184"/>
    <lineage>
        <taxon>Eukaryota</taxon>
        <taxon>Fungi</taxon>
        <taxon>Fungi incertae sedis</taxon>
        <taxon>Zoopagomycota</taxon>
        <taxon>Kickxellomycotina</taxon>
        <taxon>Kickxellomycetes</taxon>
        <taxon>Kickxellales</taxon>
        <taxon>Kickxellaceae</taxon>
        <taxon>Mycoemilia</taxon>
    </lineage>
</organism>
<keyword evidence="12" id="KW-1185">Reference proteome</keyword>
<dbReference type="GO" id="GO:0005524">
    <property type="term" value="F:ATP binding"/>
    <property type="evidence" value="ECO:0007669"/>
    <property type="project" value="UniProtKB-KW"/>
</dbReference>
<dbReference type="InterPro" id="IPR025662">
    <property type="entry name" value="Sigma_54_int_dom_ATP-bd_1"/>
</dbReference>
<feature type="region of interest" description="Disordered" evidence="9">
    <location>
        <begin position="4796"/>
        <end position="4831"/>
    </location>
</feature>
<dbReference type="InterPro" id="IPR002035">
    <property type="entry name" value="VWF_A"/>
</dbReference>
<dbReference type="GO" id="GO:0000055">
    <property type="term" value="P:ribosomal large subunit export from nucleus"/>
    <property type="evidence" value="ECO:0007669"/>
    <property type="project" value="TreeGrafter"/>
</dbReference>
<feature type="region of interest" description="Disordered" evidence="9">
    <location>
        <begin position="1"/>
        <end position="40"/>
    </location>
</feature>